<dbReference type="EMBL" id="CM029050">
    <property type="protein sequence ID" value="KAG2567736.1"/>
    <property type="molecule type" value="Genomic_DNA"/>
</dbReference>
<organism evidence="1 2">
    <name type="scientific">Panicum virgatum</name>
    <name type="common">Blackwell switchgrass</name>
    <dbReference type="NCBI Taxonomy" id="38727"/>
    <lineage>
        <taxon>Eukaryota</taxon>
        <taxon>Viridiplantae</taxon>
        <taxon>Streptophyta</taxon>
        <taxon>Embryophyta</taxon>
        <taxon>Tracheophyta</taxon>
        <taxon>Spermatophyta</taxon>
        <taxon>Magnoliopsida</taxon>
        <taxon>Liliopsida</taxon>
        <taxon>Poales</taxon>
        <taxon>Poaceae</taxon>
        <taxon>PACMAD clade</taxon>
        <taxon>Panicoideae</taxon>
        <taxon>Panicodae</taxon>
        <taxon>Paniceae</taxon>
        <taxon>Panicinae</taxon>
        <taxon>Panicum</taxon>
        <taxon>Panicum sect. Hiantes</taxon>
    </lineage>
</organism>
<comment type="caution">
    <text evidence="1">The sequence shown here is derived from an EMBL/GenBank/DDBJ whole genome shotgun (WGS) entry which is preliminary data.</text>
</comment>
<gene>
    <name evidence="1" type="ORF">PVAP13_7NG264300</name>
</gene>
<dbReference type="PANTHER" id="PTHR11697:SF230">
    <property type="entry name" value="ZINC FINGER, MYM DOMAIN CONTAINING 1"/>
    <property type="match status" value="1"/>
</dbReference>
<accession>A0A8T0QA58</accession>
<dbReference type="InterPro" id="IPR055298">
    <property type="entry name" value="AtLOH3-like"/>
</dbReference>
<dbReference type="Proteomes" id="UP000823388">
    <property type="component" value="Chromosome 7N"/>
</dbReference>
<proteinExistence type="predicted"/>
<evidence type="ECO:0000313" key="1">
    <source>
        <dbReference type="EMBL" id="KAG2567736.1"/>
    </source>
</evidence>
<evidence type="ECO:0000313" key="2">
    <source>
        <dbReference type="Proteomes" id="UP000823388"/>
    </source>
</evidence>
<dbReference type="PANTHER" id="PTHR11697">
    <property type="entry name" value="GENERAL TRANSCRIPTION FACTOR 2-RELATED ZINC FINGER PROTEIN"/>
    <property type="match status" value="1"/>
</dbReference>
<name>A0A8T0QA58_PANVG</name>
<dbReference type="SUPFAM" id="SSF53098">
    <property type="entry name" value="Ribonuclease H-like"/>
    <property type="match status" value="1"/>
</dbReference>
<reference evidence="1" key="1">
    <citation type="submission" date="2020-05" db="EMBL/GenBank/DDBJ databases">
        <title>WGS assembly of Panicum virgatum.</title>
        <authorList>
            <person name="Lovell J.T."/>
            <person name="Jenkins J."/>
            <person name="Shu S."/>
            <person name="Juenger T.E."/>
            <person name="Schmutz J."/>
        </authorList>
    </citation>
    <scope>NUCLEOTIDE SEQUENCE</scope>
    <source>
        <strain evidence="1">AP13</strain>
    </source>
</reference>
<keyword evidence="2" id="KW-1185">Reference proteome</keyword>
<dbReference type="InterPro" id="IPR012337">
    <property type="entry name" value="RNaseH-like_sf"/>
</dbReference>
<sequence>MLRDVRARKLKKALELGEIESGSGLNQEMGLARPGDTRWGSHYKTILHIIDMYSTIREVLITLGKDPTQRDDWPNIHAMVLIFESFEFVFNAHLMLVILGYTNELSQSLQKKDQDIVNAMSLVGVAKKKNATNEVSWVGRFLSKGYIILQKIFH</sequence>
<dbReference type="AlphaFoldDB" id="A0A8T0QA58"/>
<protein>
    <submittedName>
        <fullName evidence="1">Uncharacterized protein</fullName>
    </submittedName>
</protein>